<dbReference type="GO" id="GO:0006565">
    <property type="term" value="P:L-serine catabolic process"/>
    <property type="evidence" value="ECO:0007669"/>
    <property type="project" value="TreeGrafter"/>
</dbReference>
<proteinExistence type="predicted"/>
<dbReference type="InterPro" id="IPR000634">
    <property type="entry name" value="Ser/Thr_deHydtase_PyrdxlP-BS"/>
</dbReference>
<dbReference type="KEGG" id="fmr:Fuma_03572"/>
<dbReference type="Proteomes" id="UP000187735">
    <property type="component" value="Chromosome"/>
</dbReference>
<dbReference type="OrthoDB" id="9811476at2"/>
<dbReference type="InterPro" id="IPR001926">
    <property type="entry name" value="TrpB-like_PALP"/>
</dbReference>
<dbReference type="EC" id="4.3.1.19" evidence="5"/>
<dbReference type="GO" id="GO:0004794">
    <property type="term" value="F:threonine deaminase activity"/>
    <property type="evidence" value="ECO:0007669"/>
    <property type="project" value="UniProtKB-EC"/>
</dbReference>
<dbReference type="Pfam" id="PF00291">
    <property type="entry name" value="PALP"/>
    <property type="match status" value="1"/>
</dbReference>
<dbReference type="PANTHER" id="PTHR48078:SF6">
    <property type="entry name" value="L-THREONINE DEHYDRATASE CATABOLIC TDCB"/>
    <property type="match status" value="1"/>
</dbReference>
<evidence type="ECO:0000256" key="2">
    <source>
        <dbReference type="ARBA" id="ARBA00022898"/>
    </source>
</evidence>
<gene>
    <name evidence="5" type="primary">tdcB_1</name>
    <name evidence="5" type="ORF">Fuma_03572</name>
</gene>
<dbReference type="EMBL" id="CP017641">
    <property type="protein sequence ID" value="APZ93954.1"/>
    <property type="molecule type" value="Genomic_DNA"/>
</dbReference>
<dbReference type="GO" id="GO:0003941">
    <property type="term" value="F:L-serine ammonia-lyase activity"/>
    <property type="evidence" value="ECO:0007669"/>
    <property type="project" value="TreeGrafter"/>
</dbReference>
<dbReference type="InterPro" id="IPR036052">
    <property type="entry name" value="TrpB-like_PALP_sf"/>
</dbReference>
<sequence length="333" mass="36184">MPITIADIQDVQRAETVIRQHLSPVPLVRSWALEQELGLSGDRRVWLKDYGWTPVGSFKLLGALNWVANNEEAIGDRPIAAHSSGNFASGISFAGQRYGKRVIIVMPDTAPEVKFALTRSFGAEIRTYNIARDFETGERDKLTSEIADTENAVQASPYDDRWVIAGNGVGGLEIVDELQQQSRSLSKFVCQVSGGGLMAGHCLAIADGFPDASIIGVEPEGATDFAQSLQQDRRVRIDRPTSICDGLLSYDVGAQNWPILKKHVSSAVGVPDSETQQAMKWLYKKHGLRTEPSGAIGVAALLSGKVKPDGEGDIVVVVSGRNVDEPQFREWIA</sequence>
<feature type="domain" description="Tryptophan synthase beta chain-like PALP" evidence="4">
    <location>
        <begin position="18"/>
        <end position="320"/>
    </location>
</feature>
<evidence type="ECO:0000256" key="3">
    <source>
        <dbReference type="ARBA" id="ARBA00023239"/>
    </source>
</evidence>
<keyword evidence="3 5" id="KW-0456">Lyase</keyword>
<evidence type="ECO:0000259" key="4">
    <source>
        <dbReference type="Pfam" id="PF00291"/>
    </source>
</evidence>
<dbReference type="PANTHER" id="PTHR48078">
    <property type="entry name" value="THREONINE DEHYDRATASE, MITOCHONDRIAL-RELATED"/>
    <property type="match status" value="1"/>
</dbReference>
<protein>
    <submittedName>
        <fullName evidence="5">L-threonine dehydratase catabolic TdcB</fullName>
        <ecNumber evidence="5">4.3.1.19</ecNumber>
    </submittedName>
</protein>
<keyword evidence="6" id="KW-1185">Reference proteome</keyword>
<reference evidence="5 6" key="1">
    <citation type="journal article" date="2016" name="Front. Microbiol.">
        <title>Fuerstia marisgermanicae gen. nov., sp. nov., an Unusual Member of the Phylum Planctomycetes from the German Wadden Sea.</title>
        <authorList>
            <person name="Kohn T."/>
            <person name="Heuer A."/>
            <person name="Jogler M."/>
            <person name="Vollmers J."/>
            <person name="Boedeker C."/>
            <person name="Bunk B."/>
            <person name="Rast P."/>
            <person name="Borchert D."/>
            <person name="Glockner I."/>
            <person name="Freese H.M."/>
            <person name="Klenk H.P."/>
            <person name="Overmann J."/>
            <person name="Kaster A.K."/>
            <person name="Rohde M."/>
            <person name="Wiegand S."/>
            <person name="Jogler C."/>
        </authorList>
    </citation>
    <scope>NUCLEOTIDE SEQUENCE [LARGE SCALE GENOMIC DNA]</scope>
    <source>
        <strain evidence="5 6">NH11</strain>
    </source>
</reference>
<name>A0A1P8WIT8_9PLAN</name>
<dbReference type="GO" id="GO:0006567">
    <property type="term" value="P:L-threonine catabolic process"/>
    <property type="evidence" value="ECO:0007669"/>
    <property type="project" value="TreeGrafter"/>
</dbReference>
<evidence type="ECO:0000313" key="5">
    <source>
        <dbReference type="EMBL" id="APZ93954.1"/>
    </source>
</evidence>
<dbReference type="AlphaFoldDB" id="A0A1P8WIT8"/>
<organism evidence="5 6">
    <name type="scientific">Fuerstiella marisgermanici</name>
    <dbReference type="NCBI Taxonomy" id="1891926"/>
    <lineage>
        <taxon>Bacteria</taxon>
        <taxon>Pseudomonadati</taxon>
        <taxon>Planctomycetota</taxon>
        <taxon>Planctomycetia</taxon>
        <taxon>Planctomycetales</taxon>
        <taxon>Planctomycetaceae</taxon>
        <taxon>Fuerstiella</taxon>
    </lineage>
</organism>
<dbReference type="SUPFAM" id="SSF53686">
    <property type="entry name" value="Tryptophan synthase beta subunit-like PLP-dependent enzymes"/>
    <property type="match status" value="1"/>
</dbReference>
<accession>A0A1P8WIT8</accession>
<dbReference type="Gene3D" id="3.40.50.1100">
    <property type="match status" value="2"/>
</dbReference>
<dbReference type="InterPro" id="IPR050147">
    <property type="entry name" value="Ser/Thr_Dehydratase"/>
</dbReference>
<evidence type="ECO:0000256" key="1">
    <source>
        <dbReference type="ARBA" id="ARBA00001933"/>
    </source>
</evidence>
<dbReference type="RefSeq" id="WP_077025332.1">
    <property type="nucleotide sequence ID" value="NZ_CP017641.1"/>
</dbReference>
<dbReference type="PROSITE" id="PS00165">
    <property type="entry name" value="DEHYDRATASE_SER_THR"/>
    <property type="match status" value="1"/>
</dbReference>
<comment type="cofactor">
    <cofactor evidence="1">
        <name>pyridoxal 5'-phosphate</name>
        <dbReference type="ChEBI" id="CHEBI:597326"/>
    </cofactor>
</comment>
<evidence type="ECO:0000313" key="6">
    <source>
        <dbReference type="Proteomes" id="UP000187735"/>
    </source>
</evidence>
<dbReference type="GO" id="GO:0030170">
    <property type="term" value="F:pyridoxal phosphate binding"/>
    <property type="evidence" value="ECO:0007669"/>
    <property type="project" value="InterPro"/>
</dbReference>
<dbReference type="GO" id="GO:0009097">
    <property type="term" value="P:isoleucine biosynthetic process"/>
    <property type="evidence" value="ECO:0007669"/>
    <property type="project" value="TreeGrafter"/>
</dbReference>
<keyword evidence="2" id="KW-0663">Pyridoxal phosphate</keyword>
<dbReference type="STRING" id="1891926.Fuma_03572"/>